<protein>
    <submittedName>
        <fullName evidence="1">Uncharacterized protein</fullName>
    </submittedName>
</protein>
<dbReference type="AlphaFoldDB" id="A0A845AFA1"/>
<evidence type="ECO:0000313" key="1">
    <source>
        <dbReference type="EMBL" id="MXP27475.1"/>
    </source>
</evidence>
<proteinExistence type="predicted"/>
<reference evidence="1 2" key="1">
    <citation type="submission" date="2019-12" db="EMBL/GenBank/DDBJ databases">
        <title>Genomic-based taxomic classification of the family Erythrobacteraceae.</title>
        <authorList>
            <person name="Xu L."/>
        </authorList>
    </citation>
    <scope>NUCLEOTIDE SEQUENCE [LARGE SCALE GENOMIC DNA]</scope>
    <source>
        <strain evidence="1 2">KEMB 9005-328</strain>
    </source>
</reference>
<keyword evidence="2" id="KW-1185">Reference proteome</keyword>
<sequence length="174" mass="16693">MGATGSAEAVGIGVTLGVASGAGAGDGELFGGGAASDDSCTRGRCCGLALVAGNGVGRARGLAVGDGRTDFGGTAVSSGGTTVGNGVGVAVGIAFGRIWIAPSVTTGPCTFGLGVGVGAGCKEKSFADCANAAPPSAAVETARDRRGRRRRAVMVSEAKMVRCVAQGASRGRAE</sequence>
<name>A0A845AFA1_9SPHN</name>
<evidence type="ECO:0000313" key="2">
    <source>
        <dbReference type="Proteomes" id="UP000439780"/>
    </source>
</evidence>
<dbReference type="RefSeq" id="WP_160751761.1">
    <property type="nucleotide sequence ID" value="NZ_WTYA01000001.1"/>
</dbReference>
<dbReference type="Proteomes" id="UP000439780">
    <property type="component" value="Unassembled WGS sequence"/>
</dbReference>
<comment type="caution">
    <text evidence="1">The sequence shown here is derived from an EMBL/GenBank/DDBJ whole genome shotgun (WGS) entry which is preliminary data.</text>
</comment>
<gene>
    <name evidence="1" type="ORF">GRI58_01395</name>
</gene>
<accession>A0A845AFA1</accession>
<organism evidence="1 2">
    <name type="scientific">Qipengyuania algicida</name>
    <dbReference type="NCBI Taxonomy" id="1836209"/>
    <lineage>
        <taxon>Bacteria</taxon>
        <taxon>Pseudomonadati</taxon>
        <taxon>Pseudomonadota</taxon>
        <taxon>Alphaproteobacteria</taxon>
        <taxon>Sphingomonadales</taxon>
        <taxon>Erythrobacteraceae</taxon>
        <taxon>Qipengyuania</taxon>
    </lineage>
</organism>
<dbReference type="EMBL" id="WTYA01000001">
    <property type="protein sequence ID" value="MXP27475.1"/>
    <property type="molecule type" value="Genomic_DNA"/>
</dbReference>